<dbReference type="Proteomes" id="UP000593564">
    <property type="component" value="Unassembled WGS sequence"/>
</dbReference>
<comment type="caution">
    <text evidence="6">The sequence shown here is derived from an EMBL/GenBank/DDBJ whole genome shotgun (WGS) entry which is preliminary data.</text>
</comment>
<keyword evidence="1" id="KW-0433">Leucine-rich repeat</keyword>
<dbReference type="EMBL" id="JACBKZ010000003">
    <property type="protein sequence ID" value="KAF5955103.1"/>
    <property type="molecule type" value="Genomic_DNA"/>
</dbReference>
<dbReference type="InterPro" id="IPR032675">
    <property type="entry name" value="LRR_dom_sf"/>
</dbReference>
<proteinExistence type="predicted"/>
<dbReference type="Gene3D" id="3.80.10.10">
    <property type="entry name" value="Ribonuclease Inhibitor"/>
    <property type="match status" value="2"/>
</dbReference>
<name>A0A7J7HQH2_CAMSI</name>
<evidence type="ECO:0000259" key="5">
    <source>
        <dbReference type="Pfam" id="PF08263"/>
    </source>
</evidence>
<keyword evidence="2 4" id="KW-0732">Signal</keyword>
<dbReference type="AlphaFoldDB" id="A0A7J7HQH2"/>
<keyword evidence="3" id="KW-0677">Repeat</keyword>
<evidence type="ECO:0000256" key="4">
    <source>
        <dbReference type="SAM" id="SignalP"/>
    </source>
</evidence>
<dbReference type="InterPro" id="IPR001611">
    <property type="entry name" value="Leu-rich_rpt"/>
</dbReference>
<evidence type="ECO:0000313" key="6">
    <source>
        <dbReference type="EMBL" id="KAF5955103.1"/>
    </source>
</evidence>
<organism evidence="6 7">
    <name type="scientific">Camellia sinensis</name>
    <name type="common">Tea plant</name>
    <name type="synonym">Thea sinensis</name>
    <dbReference type="NCBI Taxonomy" id="4442"/>
    <lineage>
        <taxon>Eukaryota</taxon>
        <taxon>Viridiplantae</taxon>
        <taxon>Streptophyta</taxon>
        <taxon>Embryophyta</taxon>
        <taxon>Tracheophyta</taxon>
        <taxon>Spermatophyta</taxon>
        <taxon>Magnoliopsida</taxon>
        <taxon>eudicotyledons</taxon>
        <taxon>Gunneridae</taxon>
        <taxon>Pentapetalae</taxon>
        <taxon>asterids</taxon>
        <taxon>Ericales</taxon>
        <taxon>Theaceae</taxon>
        <taxon>Camellia</taxon>
    </lineage>
</organism>
<dbReference type="SUPFAM" id="SSF52058">
    <property type="entry name" value="L domain-like"/>
    <property type="match status" value="1"/>
</dbReference>
<feature type="chain" id="PRO_5029885429" description="Leucine-rich repeat-containing N-terminal plant-type domain-containing protein" evidence="4">
    <location>
        <begin position="23"/>
        <end position="264"/>
    </location>
</feature>
<protein>
    <recommendedName>
        <fullName evidence="5">Leucine-rich repeat-containing N-terminal plant-type domain-containing protein</fullName>
    </recommendedName>
</protein>
<feature type="domain" description="Leucine-rich repeat-containing N-terminal plant-type" evidence="5">
    <location>
        <begin position="21"/>
        <end position="63"/>
    </location>
</feature>
<feature type="signal peptide" evidence="4">
    <location>
        <begin position="1"/>
        <end position="22"/>
    </location>
</feature>
<evidence type="ECO:0000256" key="1">
    <source>
        <dbReference type="ARBA" id="ARBA00022614"/>
    </source>
</evidence>
<dbReference type="Pfam" id="PF13855">
    <property type="entry name" value="LRR_8"/>
    <property type="match status" value="1"/>
</dbReference>
<accession>A0A7J7HQH2</accession>
<gene>
    <name evidence="6" type="ORF">HYC85_007959</name>
</gene>
<dbReference type="Pfam" id="PF08263">
    <property type="entry name" value="LRRNT_2"/>
    <property type="match status" value="1"/>
</dbReference>
<dbReference type="InterPro" id="IPR013210">
    <property type="entry name" value="LRR_N_plant-typ"/>
</dbReference>
<evidence type="ECO:0000256" key="3">
    <source>
        <dbReference type="ARBA" id="ARBA00022737"/>
    </source>
</evidence>
<reference evidence="7" key="1">
    <citation type="journal article" date="2020" name="Nat. Commun.">
        <title>Genome assembly of wild tea tree DASZ reveals pedigree and selection history of tea varieties.</title>
        <authorList>
            <person name="Zhang W."/>
            <person name="Zhang Y."/>
            <person name="Qiu H."/>
            <person name="Guo Y."/>
            <person name="Wan H."/>
            <person name="Zhang X."/>
            <person name="Scossa F."/>
            <person name="Alseekh S."/>
            <person name="Zhang Q."/>
            <person name="Wang P."/>
            <person name="Xu L."/>
            <person name="Schmidt M.H."/>
            <person name="Jia X."/>
            <person name="Li D."/>
            <person name="Zhu A."/>
            <person name="Guo F."/>
            <person name="Chen W."/>
            <person name="Ni D."/>
            <person name="Usadel B."/>
            <person name="Fernie A.R."/>
            <person name="Wen W."/>
        </authorList>
    </citation>
    <scope>NUCLEOTIDE SEQUENCE [LARGE SCALE GENOMIC DNA]</scope>
    <source>
        <strain evidence="7">cv. G240</strain>
    </source>
</reference>
<dbReference type="FunFam" id="3.80.10.10:FF:000472">
    <property type="entry name" value="LRR receptor-like serine/threonine-protein kinase RCH1"/>
    <property type="match status" value="1"/>
</dbReference>
<dbReference type="PANTHER" id="PTHR47988">
    <property type="entry name" value="SOMATIC EMBRYOGENESIS RECEPTOR KINASE 1"/>
    <property type="match status" value="1"/>
</dbReference>
<evidence type="ECO:0000313" key="7">
    <source>
        <dbReference type="Proteomes" id="UP000593564"/>
    </source>
</evidence>
<reference evidence="6 7" key="2">
    <citation type="submission" date="2020-07" db="EMBL/GenBank/DDBJ databases">
        <title>Genome assembly of wild tea tree DASZ reveals pedigree and selection history of tea varieties.</title>
        <authorList>
            <person name="Zhang W."/>
        </authorList>
    </citation>
    <scope>NUCLEOTIDE SEQUENCE [LARGE SCALE GENOMIC DNA]</scope>
    <source>
        <strain evidence="7">cv. G240</strain>
        <tissue evidence="6">Leaf</tissue>
    </source>
</reference>
<sequence>MSGNANLIFLLFLNILAISALNQEGLSLLSWLSIFNSSHSATFFASWNATHKNPCQWDYIKCNCDGFVSEINISSIDLCTTFPIQFVSFNFLTTLVLIGEIPCSIGNMSSLVSLDLSYNALTGRIPPEIGKLSQLQLLSLGSNSLQDGIPTEIGNCSKLQQLLLFGNQLSGRIPLEIGQLRALESFRAGGNPGICGEIPMQMSQCKQLVFLGLAETGMSGKIPYNIGELKNLEILSVYSANLTAKQTWWEYSKISWKLLELDND</sequence>
<keyword evidence="7" id="KW-1185">Reference proteome</keyword>
<evidence type="ECO:0000256" key="2">
    <source>
        <dbReference type="ARBA" id="ARBA00022729"/>
    </source>
</evidence>